<feature type="compositionally biased region" description="Polar residues" evidence="1">
    <location>
        <begin position="411"/>
        <end position="429"/>
    </location>
</feature>
<dbReference type="OrthoDB" id="4485682at2759"/>
<dbReference type="RefSeq" id="XP_040639358.1">
    <property type="nucleotide sequence ID" value="XM_040786335.1"/>
</dbReference>
<feature type="region of interest" description="Disordered" evidence="1">
    <location>
        <begin position="250"/>
        <end position="285"/>
    </location>
</feature>
<gene>
    <name evidence="2" type="ORF">EURHEDRAFT_515067</name>
</gene>
<evidence type="ECO:0000313" key="2">
    <source>
        <dbReference type="EMBL" id="EYE95670.1"/>
    </source>
</evidence>
<dbReference type="HOGENOM" id="CLU_019568_0_0_1"/>
<sequence>MAYLGLPRRKYARQEDNGARKSYLYYAERRKQHLENGPTLPQYASNTNISAASVRGKWNRFCSRAGLDPDILLENLTAADVKSWFDWIEKNFEGSIKAHSALANYWRTLKRLYFMQNRHEMETRMQGDCLNYMNVVSKWMGLCRHPLPKPTAASDDLLHFLITHMVHCDSVDSVLAGLNLSSVSACRAVSLFDTRHPVDFQADGRPLQHSEVERCNDSIKSQNLPDKPGNQEAAGDSGYETGIESYLSEPEEADLDDPSYNEFGSETESNTDCDSDTSSVTNDGYLEGDEETCTILWRHIEFYIVRNPLPDSRNILAAIVTLLHTKGEDRKPRIKRFVVEHEDNPIFDLLSQLLSLAIDDGIFVATIKDKADIYTMPIPSHRRGIQMKIKKEKLDIPIFREPEHTAEGYRTSDTQPLKSRTWNRAPSSVRDQVADHESNAVKYYLNEVVDFDTAAAFHKRPSNEIVQRELRSATLLADSTAPISLTDVQSQKISNDPEVRRLRKACRDLTPKIHGMGYRAIKDAARTEIGEQKRRANAELSSMLTGLRDKAKEKNWKRHFRNTDTAIFNQQYDESAGPERSKCRSQLPCHYQIPEQAELVRLLCYSAIAKTTEEAHHRRLAYIRLMVRWQGRKESPRQGKQGVITMQHLPAPKPPRTEIITERYDPLRYDCLQCLFCLSDTRLLLPEREKRKSKINKLWDHVENIHQQELAVFDTGNRRCGICGIQNIDFIPSNVSCFKNHTQTVHGIRLRP</sequence>
<feature type="compositionally biased region" description="Acidic residues" evidence="1">
    <location>
        <begin position="250"/>
        <end position="259"/>
    </location>
</feature>
<proteinExistence type="predicted"/>
<keyword evidence="3" id="KW-1185">Reference proteome</keyword>
<name>A0A017SHA7_ASPRC</name>
<protein>
    <submittedName>
        <fullName evidence="2">Uncharacterized protein</fullName>
    </submittedName>
</protein>
<dbReference type="EMBL" id="KK088421">
    <property type="protein sequence ID" value="EYE95670.1"/>
    <property type="molecule type" value="Genomic_DNA"/>
</dbReference>
<reference evidence="3" key="1">
    <citation type="journal article" date="2014" name="Nat. Commun.">
        <title>Genomic adaptations of the halophilic Dead Sea filamentous fungus Eurotium rubrum.</title>
        <authorList>
            <person name="Kis-Papo T."/>
            <person name="Weig A.R."/>
            <person name="Riley R."/>
            <person name="Persoh D."/>
            <person name="Salamov A."/>
            <person name="Sun H."/>
            <person name="Lipzen A."/>
            <person name="Wasser S.P."/>
            <person name="Rambold G."/>
            <person name="Grigoriev I.V."/>
            <person name="Nevo E."/>
        </authorList>
    </citation>
    <scope>NUCLEOTIDE SEQUENCE [LARGE SCALE GENOMIC DNA]</scope>
    <source>
        <strain evidence="3">CBS 135680</strain>
    </source>
</reference>
<dbReference type="Proteomes" id="UP000019804">
    <property type="component" value="Unassembled WGS sequence"/>
</dbReference>
<evidence type="ECO:0000256" key="1">
    <source>
        <dbReference type="SAM" id="MobiDB-lite"/>
    </source>
</evidence>
<evidence type="ECO:0000313" key="3">
    <source>
        <dbReference type="Proteomes" id="UP000019804"/>
    </source>
</evidence>
<accession>A0A017SHA7</accession>
<feature type="region of interest" description="Disordered" evidence="1">
    <location>
        <begin position="216"/>
        <end position="238"/>
    </location>
</feature>
<dbReference type="STRING" id="1388766.A0A017SHA7"/>
<dbReference type="Pfam" id="PF11917">
    <property type="entry name" value="DUF3435"/>
    <property type="match status" value="2"/>
</dbReference>
<dbReference type="PANTHER" id="PTHR37535:SF4">
    <property type="entry name" value="FLUG DOMAIN-CONTAINING PROTEIN"/>
    <property type="match status" value="1"/>
</dbReference>
<feature type="region of interest" description="Disordered" evidence="1">
    <location>
        <begin position="408"/>
        <end position="429"/>
    </location>
</feature>
<organism evidence="2 3">
    <name type="scientific">Aspergillus ruber (strain CBS 135680)</name>
    <dbReference type="NCBI Taxonomy" id="1388766"/>
    <lineage>
        <taxon>Eukaryota</taxon>
        <taxon>Fungi</taxon>
        <taxon>Dikarya</taxon>
        <taxon>Ascomycota</taxon>
        <taxon>Pezizomycotina</taxon>
        <taxon>Eurotiomycetes</taxon>
        <taxon>Eurotiomycetidae</taxon>
        <taxon>Eurotiales</taxon>
        <taxon>Aspergillaceae</taxon>
        <taxon>Aspergillus</taxon>
        <taxon>Aspergillus subgen. Aspergillus</taxon>
    </lineage>
</organism>
<dbReference type="InterPro" id="IPR021842">
    <property type="entry name" value="DUF3435"/>
</dbReference>
<dbReference type="GeneID" id="63701459"/>
<dbReference type="AlphaFoldDB" id="A0A017SHA7"/>
<dbReference type="PANTHER" id="PTHR37535">
    <property type="entry name" value="FLUG DOMAIN PROTEIN"/>
    <property type="match status" value="1"/>
</dbReference>